<organism evidence="1 2">
    <name type="scientific">Crotalaria pallida</name>
    <name type="common">Smooth rattlebox</name>
    <name type="synonym">Crotalaria striata</name>
    <dbReference type="NCBI Taxonomy" id="3830"/>
    <lineage>
        <taxon>Eukaryota</taxon>
        <taxon>Viridiplantae</taxon>
        <taxon>Streptophyta</taxon>
        <taxon>Embryophyta</taxon>
        <taxon>Tracheophyta</taxon>
        <taxon>Spermatophyta</taxon>
        <taxon>Magnoliopsida</taxon>
        <taxon>eudicotyledons</taxon>
        <taxon>Gunneridae</taxon>
        <taxon>Pentapetalae</taxon>
        <taxon>rosids</taxon>
        <taxon>fabids</taxon>
        <taxon>Fabales</taxon>
        <taxon>Fabaceae</taxon>
        <taxon>Papilionoideae</taxon>
        <taxon>50 kb inversion clade</taxon>
        <taxon>genistoids sensu lato</taxon>
        <taxon>core genistoids</taxon>
        <taxon>Crotalarieae</taxon>
        <taxon>Crotalaria</taxon>
    </lineage>
</organism>
<evidence type="ECO:0000313" key="1">
    <source>
        <dbReference type="EMBL" id="KAK7288479.1"/>
    </source>
</evidence>
<reference evidence="1 2" key="1">
    <citation type="submission" date="2024-01" db="EMBL/GenBank/DDBJ databases">
        <title>The genomes of 5 underutilized Papilionoideae crops provide insights into root nodulation and disease resistanc.</title>
        <authorList>
            <person name="Yuan L."/>
        </authorList>
    </citation>
    <scope>NUCLEOTIDE SEQUENCE [LARGE SCALE GENOMIC DNA]</scope>
    <source>
        <strain evidence="1">ZHUSHIDOU_FW_LH</strain>
        <tissue evidence="1">Leaf</tissue>
    </source>
</reference>
<comment type="caution">
    <text evidence="1">The sequence shown here is derived from an EMBL/GenBank/DDBJ whole genome shotgun (WGS) entry which is preliminary data.</text>
</comment>
<accession>A0AAN9IYK5</accession>
<protein>
    <submittedName>
        <fullName evidence="1">Uncharacterized protein</fullName>
    </submittedName>
</protein>
<proteinExistence type="predicted"/>
<keyword evidence="2" id="KW-1185">Reference proteome</keyword>
<dbReference type="AlphaFoldDB" id="A0AAN9IYK5"/>
<sequence length="94" mass="10912">MHTVSYGKRLTRPGFHNWKVHPSLRTVSFGQRLTAAHQVPLKRSRRTVSYGQRQDLERHNPIIPLLIYGGEDENVDVDGLEEKKNAWEEHVDIV</sequence>
<name>A0AAN9IYK5_CROPI</name>
<dbReference type="Proteomes" id="UP001372338">
    <property type="component" value="Unassembled WGS sequence"/>
</dbReference>
<dbReference type="EMBL" id="JAYWIO010000001">
    <property type="protein sequence ID" value="KAK7288479.1"/>
    <property type="molecule type" value="Genomic_DNA"/>
</dbReference>
<gene>
    <name evidence="1" type="ORF">RIF29_01939</name>
</gene>
<evidence type="ECO:0000313" key="2">
    <source>
        <dbReference type="Proteomes" id="UP001372338"/>
    </source>
</evidence>